<reference evidence="1" key="1">
    <citation type="submission" date="2018-11" db="EMBL/GenBank/DDBJ databases">
        <title>The sequence and de novo assembly of Larimichthys crocea genome using PacBio and Hi-C technologies.</title>
        <authorList>
            <person name="Xu P."/>
            <person name="Chen B."/>
            <person name="Zhou Z."/>
            <person name="Ke Q."/>
            <person name="Wu Y."/>
            <person name="Bai H."/>
            <person name="Pu F."/>
        </authorList>
    </citation>
    <scope>NUCLEOTIDE SEQUENCE</scope>
    <source>
        <tissue evidence="1">Muscle</tissue>
    </source>
</reference>
<dbReference type="Proteomes" id="UP000793456">
    <property type="component" value="Chromosome VIII"/>
</dbReference>
<comment type="caution">
    <text evidence="1">The sequence shown here is derived from an EMBL/GenBank/DDBJ whole genome shotgun (WGS) entry which is preliminary data.</text>
</comment>
<dbReference type="EMBL" id="CM011681">
    <property type="protein sequence ID" value="TMS16843.1"/>
    <property type="molecule type" value="Genomic_DNA"/>
</dbReference>
<keyword evidence="2" id="KW-1185">Reference proteome</keyword>
<evidence type="ECO:0000313" key="1">
    <source>
        <dbReference type="EMBL" id="TMS16843.1"/>
    </source>
</evidence>
<sequence>MPPPSRTLFWLPCWLVWFILENLVLDKHVRYILITYPVVIWALTGNMDKNYDVESNNRNGIFIIVLLALASVLFVFRIVLVVWRHIKQPLYTNVSPGAMEPKEIGKKQKRMFR</sequence>
<evidence type="ECO:0000313" key="2">
    <source>
        <dbReference type="Proteomes" id="UP000793456"/>
    </source>
</evidence>
<gene>
    <name evidence="1" type="ORF">E3U43_014136</name>
</gene>
<accession>A0ACD3RBN1</accession>
<protein>
    <submittedName>
        <fullName evidence="1">Uncharacterized protein</fullName>
    </submittedName>
</protein>
<name>A0ACD3RBN1_LARCR</name>
<proteinExistence type="predicted"/>
<organism evidence="1 2">
    <name type="scientific">Larimichthys crocea</name>
    <name type="common">Large yellow croaker</name>
    <name type="synonym">Pseudosciaena crocea</name>
    <dbReference type="NCBI Taxonomy" id="215358"/>
    <lineage>
        <taxon>Eukaryota</taxon>
        <taxon>Metazoa</taxon>
        <taxon>Chordata</taxon>
        <taxon>Craniata</taxon>
        <taxon>Vertebrata</taxon>
        <taxon>Euteleostomi</taxon>
        <taxon>Actinopterygii</taxon>
        <taxon>Neopterygii</taxon>
        <taxon>Teleostei</taxon>
        <taxon>Neoteleostei</taxon>
        <taxon>Acanthomorphata</taxon>
        <taxon>Eupercaria</taxon>
        <taxon>Sciaenidae</taxon>
        <taxon>Larimichthys</taxon>
    </lineage>
</organism>